<dbReference type="EMBL" id="VYQE01000004">
    <property type="protein sequence ID" value="KAA9006714.1"/>
    <property type="molecule type" value="Genomic_DNA"/>
</dbReference>
<dbReference type="PANTHER" id="PTHR34606:SF15">
    <property type="entry name" value="BON DOMAIN-CONTAINING PROTEIN"/>
    <property type="match status" value="1"/>
</dbReference>
<organism evidence="2 3">
    <name type="scientific">Histidinibacterium aquaticum</name>
    <dbReference type="NCBI Taxonomy" id="2613962"/>
    <lineage>
        <taxon>Bacteria</taxon>
        <taxon>Pseudomonadati</taxon>
        <taxon>Pseudomonadota</taxon>
        <taxon>Alphaproteobacteria</taxon>
        <taxon>Rhodobacterales</taxon>
        <taxon>Paracoccaceae</taxon>
        <taxon>Histidinibacterium</taxon>
    </lineage>
</organism>
<dbReference type="Pfam" id="PF04972">
    <property type="entry name" value="BON"/>
    <property type="match status" value="3"/>
</dbReference>
<dbReference type="SMART" id="SM00749">
    <property type="entry name" value="BON"/>
    <property type="match status" value="3"/>
</dbReference>
<dbReference type="InterPro" id="IPR014004">
    <property type="entry name" value="Transpt-assoc_nodulatn_dom_bac"/>
</dbReference>
<protein>
    <submittedName>
        <fullName evidence="2">BON domain-containing protein</fullName>
    </submittedName>
</protein>
<sequence>MKDTELRQDIVDELEFEPSIDAADIGVAVENGTVTLTGHVPTYSQKRKAESIVKRVKGVRAIAENIEVRPAGAHMTADDEIAKRAVNSLKWNNAVPKDTIQVQVENGLLTLSGKVRWHFERQAAEKAVQDLMGVKSVANLIEIAPSISPSDVRQRIEGALRRDAELEAKRIQIKVDDRKVTLDGKVRTWAEREAAERAAWAAPGVSMVVDHISIGA</sequence>
<accession>A0A5J5GGR2</accession>
<dbReference type="PROSITE" id="PS50914">
    <property type="entry name" value="BON"/>
    <property type="match status" value="3"/>
</dbReference>
<dbReference type="RefSeq" id="WP_150445732.1">
    <property type="nucleotide sequence ID" value="NZ_VYQE01000004.1"/>
</dbReference>
<evidence type="ECO:0000313" key="3">
    <source>
        <dbReference type="Proteomes" id="UP000326554"/>
    </source>
</evidence>
<feature type="domain" description="BON" evidence="1">
    <location>
        <begin position="2"/>
        <end position="70"/>
    </location>
</feature>
<keyword evidence="3" id="KW-1185">Reference proteome</keyword>
<reference evidence="2 3" key="1">
    <citation type="submission" date="2019-09" db="EMBL/GenBank/DDBJ databases">
        <authorList>
            <person name="Park J.-S."/>
            <person name="Choi H.-J."/>
        </authorList>
    </citation>
    <scope>NUCLEOTIDE SEQUENCE [LARGE SCALE GENOMIC DNA]</scope>
    <source>
        <strain evidence="2 3">176SS1-4</strain>
    </source>
</reference>
<proteinExistence type="predicted"/>
<dbReference type="InterPro" id="IPR051686">
    <property type="entry name" value="Lipoprotein_DolP"/>
</dbReference>
<comment type="caution">
    <text evidence="2">The sequence shown here is derived from an EMBL/GenBank/DDBJ whole genome shotgun (WGS) entry which is preliminary data.</text>
</comment>
<dbReference type="PANTHER" id="PTHR34606">
    <property type="entry name" value="BON DOMAIN-CONTAINING PROTEIN"/>
    <property type="match status" value="1"/>
</dbReference>
<evidence type="ECO:0000313" key="2">
    <source>
        <dbReference type="EMBL" id="KAA9006714.1"/>
    </source>
</evidence>
<name>A0A5J5GGR2_9RHOB</name>
<feature type="domain" description="BON" evidence="1">
    <location>
        <begin position="148"/>
        <end position="216"/>
    </location>
</feature>
<dbReference type="Gene3D" id="3.30.1340.30">
    <property type="match status" value="3"/>
</dbReference>
<dbReference type="AlphaFoldDB" id="A0A5J5GGR2"/>
<gene>
    <name evidence="2" type="ORF">F3S47_13090</name>
</gene>
<feature type="domain" description="BON" evidence="1">
    <location>
        <begin position="77"/>
        <end position="145"/>
    </location>
</feature>
<dbReference type="Proteomes" id="UP000326554">
    <property type="component" value="Unassembled WGS sequence"/>
</dbReference>
<dbReference type="InterPro" id="IPR007055">
    <property type="entry name" value="BON_dom"/>
</dbReference>
<evidence type="ECO:0000259" key="1">
    <source>
        <dbReference type="PROSITE" id="PS50914"/>
    </source>
</evidence>